<name>A0A4Q9UZ52_9ACTO</name>
<feature type="compositionally biased region" description="Basic and acidic residues" evidence="1">
    <location>
        <begin position="52"/>
        <end position="76"/>
    </location>
</feature>
<evidence type="ECO:0000313" key="4">
    <source>
        <dbReference type="Proteomes" id="UP000293036"/>
    </source>
</evidence>
<dbReference type="Proteomes" id="UP000293036">
    <property type="component" value="Unassembled WGS sequence"/>
</dbReference>
<feature type="transmembrane region" description="Helical" evidence="2">
    <location>
        <begin position="142"/>
        <end position="159"/>
    </location>
</feature>
<protein>
    <submittedName>
        <fullName evidence="3">Uncharacterized protein</fullName>
    </submittedName>
</protein>
<evidence type="ECO:0000256" key="2">
    <source>
        <dbReference type="SAM" id="Phobius"/>
    </source>
</evidence>
<keyword evidence="2" id="KW-0472">Membrane</keyword>
<organism evidence="3 4">
    <name type="scientific">Arcanobacterium bovis</name>
    <dbReference type="NCBI Taxonomy" id="2529275"/>
    <lineage>
        <taxon>Bacteria</taxon>
        <taxon>Bacillati</taxon>
        <taxon>Actinomycetota</taxon>
        <taxon>Actinomycetes</taxon>
        <taxon>Actinomycetales</taxon>
        <taxon>Actinomycetaceae</taxon>
        <taxon>Arcanobacterium</taxon>
    </lineage>
</organism>
<feature type="region of interest" description="Disordered" evidence="1">
    <location>
        <begin position="22"/>
        <end position="85"/>
    </location>
</feature>
<comment type="caution">
    <text evidence="3">The sequence shown here is derived from an EMBL/GenBank/DDBJ whole genome shotgun (WGS) entry which is preliminary data.</text>
</comment>
<sequence length="162" mass="18178">MSPAFYSDNTSGSAWLGTRRYRSAARRTGDLSSPFLAGELSKQQNKYAHKSAKSESRSQARSSYDQDSRIPQHESRSAQNESQKVTVADIRAQLSKGSYFSSSFTNLIQEIDKKKQQAPAKNPKKKSGQNSKNKGKKDEGSGCFNVVFWIVVFVIFAYFKFL</sequence>
<accession>A0A4Q9UZ52</accession>
<feature type="region of interest" description="Disordered" evidence="1">
    <location>
        <begin position="111"/>
        <end position="139"/>
    </location>
</feature>
<proteinExistence type="predicted"/>
<keyword evidence="2" id="KW-0812">Transmembrane</keyword>
<evidence type="ECO:0000256" key="1">
    <source>
        <dbReference type="SAM" id="MobiDB-lite"/>
    </source>
</evidence>
<keyword evidence="4" id="KW-1185">Reference proteome</keyword>
<dbReference type="EMBL" id="SJDT01000005">
    <property type="protein sequence ID" value="TBW21013.1"/>
    <property type="molecule type" value="Genomic_DNA"/>
</dbReference>
<dbReference type="RefSeq" id="WP_131281636.1">
    <property type="nucleotide sequence ID" value="NZ_JBHSLR010000002.1"/>
</dbReference>
<dbReference type="AlphaFoldDB" id="A0A4Q9UZ52"/>
<gene>
    <name evidence="3" type="ORF">EZJ44_06785</name>
</gene>
<evidence type="ECO:0000313" key="3">
    <source>
        <dbReference type="EMBL" id="TBW21013.1"/>
    </source>
</evidence>
<reference evidence="3 4" key="1">
    <citation type="submission" date="2019-02" db="EMBL/GenBank/DDBJ databases">
        <title>Arcanobacterium bovis sp. nov., isolated from the milk of a cow with mastitis.</title>
        <authorList>
            <person name="Sammra O."/>
            <person name="Foster G."/>
            <person name="Hassan A."/>
            <person name="Alssahen M."/>
            <person name="Laemmler C."/>
            <person name="Borowiak M."/>
            <person name="Malorny B."/>
            <person name="Abdulmawjood A."/>
        </authorList>
    </citation>
    <scope>NUCLEOTIDE SEQUENCE [LARGE SCALE GENOMIC DNA]</scope>
    <source>
        <strain evidence="3 4">C605018/01/1</strain>
    </source>
</reference>
<keyword evidence="2" id="KW-1133">Transmembrane helix</keyword>